<name>A0A1I3FN29_SELRU</name>
<keyword evidence="1" id="KW-0808">Transferase</keyword>
<organism evidence="1 2">
    <name type="scientific">Selenomonas ruminantium</name>
    <dbReference type="NCBI Taxonomy" id="971"/>
    <lineage>
        <taxon>Bacteria</taxon>
        <taxon>Bacillati</taxon>
        <taxon>Bacillota</taxon>
        <taxon>Negativicutes</taxon>
        <taxon>Selenomonadales</taxon>
        <taxon>Selenomonadaceae</taxon>
        <taxon>Selenomonas</taxon>
    </lineage>
</organism>
<dbReference type="EMBL" id="FOQK01000016">
    <property type="protein sequence ID" value="SFI12678.1"/>
    <property type="molecule type" value="Genomic_DNA"/>
</dbReference>
<dbReference type="PANTHER" id="PTHR12526">
    <property type="entry name" value="GLYCOSYLTRANSFERASE"/>
    <property type="match status" value="1"/>
</dbReference>
<dbReference type="Gene3D" id="3.40.50.2000">
    <property type="entry name" value="Glycogen Phosphorylase B"/>
    <property type="match status" value="2"/>
</dbReference>
<reference evidence="1 2" key="1">
    <citation type="submission" date="2016-10" db="EMBL/GenBank/DDBJ databases">
        <authorList>
            <person name="de Groot N.N."/>
        </authorList>
    </citation>
    <scope>NUCLEOTIDE SEQUENCE [LARGE SCALE GENOMIC DNA]</scope>
    <source>
        <strain evidence="1 2">Z108</strain>
    </source>
</reference>
<protein>
    <submittedName>
        <fullName evidence="1">Glycosyltransferase involved in cell wall bisynthesis</fullName>
    </submittedName>
</protein>
<sequence length="377" mass="43503">MKKMILYSSAQLGKIKETGGVKRFKELARGLCRLCDLTVMSGDERLSFREPIRHISMHHSRFAKNELGYALLNWKYLLSLKKIKYDYLISFDVPPTLWLVLLRVPHICLMVRKDLIGYEKIILNGNNRNKVIAYIKIKLLLFAEFITMIAAERIIVQCEYDKKMILKRHKFFIRKLKEKIKVQINNVNPSWEKELQVSACSNRENGNSFVIGSINGFGDLRKGCDLFLEAAYRLIKRGEDVIAFIAGDGELIEKYKEKYKGCSRIIFLGRINEPNSFLSEVDLSVVPSRADSCPNTIMESLFMGVPVIASKSGGIPEILPLEEALFDLSVDSLEKKISELIYDKSQYNSLLEKELLRKKELEFDWCYAMFKKIIESE</sequence>
<dbReference type="Pfam" id="PF13692">
    <property type="entry name" value="Glyco_trans_1_4"/>
    <property type="match status" value="1"/>
</dbReference>
<gene>
    <name evidence="1" type="ORF">SAMN04487861_11631</name>
</gene>
<accession>A0A1I3FN29</accession>
<dbReference type="RefSeq" id="WP_082336254.1">
    <property type="nucleotide sequence ID" value="NZ_FOQK01000016.1"/>
</dbReference>
<dbReference type="GO" id="GO:0016740">
    <property type="term" value="F:transferase activity"/>
    <property type="evidence" value="ECO:0007669"/>
    <property type="project" value="UniProtKB-KW"/>
</dbReference>
<proteinExistence type="predicted"/>
<dbReference type="AlphaFoldDB" id="A0A1I3FN29"/>
<dbReference type="OrthoDB" id="9815550at2"/>
<dbReference type="Proteomes" id="UP000183639">
    <property type="component" value="Unassembled WGS sequence"/>
</dbReference>
<dbReference type="SUPFAM" id="SSF53756">
    <property type="entry name" value="UDP-Glycosyltransferase/glycogen phosphorylase"/>
    <property type="match status" value="1"/>
</dbReference>
<evidence type="ECO:0000313" key="1">
    <source>
        <dbReference type="EMBL" id="SFI12678.1"/>
    </source>
</evidence>
<dbReference type="PANTHER" id="PTHR12526:SF630">
    <property type="entry name" value="GLYCOSYLTRANSFERASE"/>
    <property type="match status" value="1"/>
</dbReference>
<dbReference type="CDD" id="cd03801">
    <property type="entry name" value="GT4_PimA-like"/>
    <property type="match status" value="1"/>
</dbReference>
<evidence type="ECO:0000313" key="2">
    <source>
        <dbReference type="Proteomes" id="UP000183639"/>
    </source>
</evidence>